<dbReference type="eggNOG" id="KOG1081">
    <property type="taxonomic scope" value="Eukaryota"/>
</dbReference>
<dbReference type="STRING" id="135651.G0NFW9"/>
<dbReference type="Proteomes" id="UP000008068">
    <property type="component" value="Unassembled WGS sequence"/>
</dbReference>
<dbReference type="HOGENOM" id="CLU_748474_0_0_1"/>
<dbReference type="AlphaFoldDB" id="G0NFW9"/>
<evidence type="ECO:0000313" key="2">
    <source>
        <dbReference type="EMBL" id="EGT59700.1"/>
    </source>
</evidence>
<keyword evidence="3" id="KW-1185">Reference proteome</keyword>
<name>G0NFW9_CAEBE</name>
<dbReference type="InParanoid" id="G0NFW9"/>
<dbReference type="Pfam" id="PF00856">
    <property type="entry name" value="SET"/>
    <property type="match status" value="1"/>
</dbReference>
<dbReference type="OrthoDB" id="422362at2759"/>
<organism evidence="3">
    <name type="scientific">Caenorhabditis brenneri</name>
    <name type="common">Nematode worm</name>
    <dbReference type="NCBI Taxonomy" id="135651"/>
    <lineage>
        <taxon>Eukaryota</taxon>
        <taxon>Metazoa</taxon>
        <taxon>Ecdysozoa</taxon>
        <taxon>Nematoda</taxon>
        <taxon>Chromadorea</taxon>
        <taxon>Rhabditida</taxon>
        <taxon>Rhabditina</taxon>
        <taxon>Rhabditomorpha</taxon>
        <taxon>Rhabditoidea</taxon>
        <taxon>Rhabditidae</taxon>
        <taxon>Peloderinae</taxon>
        <taxon>Caenorhabditis</taxon>
    </lineage>
</organism>
<dbReference type="SUPFAM" id="SSF82199">
    <property type="entry name" value="SET domain"/>
    <property type="match status" value="1"/>
</dbReference>
<feature type="domain" description="SET" evidence="1">
    <location>
        <begin position="39"/>
        <end position="341"/>
    </location>
</feature>
<sequence>MDAQRFDDPAHHNKIERLEAQDYAPNNYPTRTSLHMRRHNLELVEDGEGKVQGTLGTEEICMICEEEGSEEKELFSCDGQISGEMEDGRLMPLGDRPFRACNSKFHLECIMAYNAGNYDFHYAARPECQRKFLCPLHCCSVCNIEHKKQSAYEAQLIECAYCFRAFHSKCCYPAGSETVEVTMDFEKPATFQMLICPTHCPSAPALHHIPACCKPDCKKDGKLQSCRSCIRSFHPSCREVKQLNEASAPRDQCDACASEGVIVSIYQFMELDEEKGFRLDMANYGNIARYANNSCNNPNAMMYKKHVFAEERKGILYYENRCFLEAKKSIKKDAEVTITYGDKNNGSPCFCDSCKPPVDPVELQWDKNAKDD</sequence>
<evidence type="ECO:0000313" key="3">
    <source>
        <dbReference type="Proteomes" id="UP000008068"/>
    </source>
</evidence>
<gene>
    <name evidence="2" type="ORF">CAEBREN_17528</name>
</gene>
<dbReference type="InterPro" id="IPR001214">
    <property type="entry name" value="SET_dom"/>
</dbReference>
<proteinExistence type="predicted"/>
<dbReference type="EMBL" id="GL379877">
    <property type="protein sequence ID" value="EGT59700.1"/>
    <property type="molecule type" value="Genomic_DNA"/>
</dbReference>
<reference evidence="3" key="1">
    <citation type="submission" date="2011-07" db="EMBL/GenBank/DDBJ databases">
        <authorList>
            <consortium name="Caenorhabditis brenneri Sequencing and Analysis Consortium"/>
            <person name="Wilson R.K."/>
        </authorList>
    </citation>
    <scope>NUCLEOTIDE SEQUENCE [LARGE SCALE GENOMIC DNA]</scope>
    <source>
        <strain evidence="3">PB2801</strain>
    </source>
</reference>
<dbReference type="Gene3D" id="2.170.270.10">
    <property type="entry name" value="SET domain"/>
    <property type="match status" value="1"/>
</dbReference>
<dbReference type="PROSITE" id="PS50280">
    <property type="entry name" value="SET"/>
    <property type="match status" value="1"/>
</dbReference>
<accession>G0NFW9</accession>
<dbReference type="InterPro" id="IPR046341">
    <property type="entry name" value="SET_dom_sf"/>
</dbReference>
<evidence type="ECO:0000259" key="1">
    <source>
        <dbReference type="PROSITE" id="PS50280"/>
    </source>
</evidence>
<protein>
    <recommendedName>
        <fullName evidence="1">SET domain-containing protein</fullName>
    </recommendedName>
</protein>